<protein>
    <recommendedName>
        <fullName evidence="1">Protein transport protein SEC23</fullName>
    </recommendedName>
</protein>
<keyword evidence="1" id="KW-0479">Metal-binding</keyword>
<dbReference type="GO" id="GO:0046872">
    <property type="term" value="F:metal ion binding"/>
    <property type="evidence" value="ECO:0007669"/>
    <property type="project" value="UniProtKB-KW"/>
</dbReference>
<keyword evidence="1" id="KW-0472">Membrane</keyword>
<keyword evidence="1" id="KW-0813">Transport</keyword>
<keyword evidence="1" id="KW-0931">ER-Golgi transport</keyword>
<organism evidence="2 3">
    <name type="scientific">Arachis duranensis</name>
    <name type="common">Wild peanut</name>
    <dbReference type="NCBI Taxonomy" id="130453"/>
    <lineage>
        <taxon>Eukaryota</taxon>
        <taxon>Viridiplantae</taxon>
        <taxon>Streptophyta</taxon>
        <taxon>Embryophyta</taxon>
        <taxon>Tracheophyta</taxon>
        <taxon>Spermatophyta</taxon>
        <taxon>Magnoliopsida</taxon>
        <taxon>eudicotyledons</taxon>
        <taxon>Gunneridae</taxon>
        <taxon>Pentapetalae</taxon>
        <taxon>rosids</taxon>
        <taxon>fabids</taxon>
        <taxon>Fabales</taxon>
        <taxon>Fabaceae</taxon>
        <taxon>Papilionoideae</taxon>
        <taxon>50 kb inversion clade</taxon>
        <taxon>dalbergioids sensu lato</taxon>
        <taxon>Dalbergieae</taxon>
        <taxon>Pterocarpus clade</taxon>
        <taxon>Arachis</taxon>
    </lineage>
</organism>
<evidence type="ECO:0000256" key="1">
    <source>
        <dbReference type="RuleBase" id="RU365030"/>
    </source>
</evidence>
<keyword evidence="1" id="KW-0256">Endoplasmic reticulum</keyword>
<dbReference type="GO" id="GO:0030127">
    <property type="term" value="C:COPII vesicle coat"/>
    <property type="evidence" value="ECO:0007669"/>
    <property type="project" value="TreeGrafter"/>
</dbReference>
<dbReference type="RefSeq" id="XP_052108623.1">
    <property type="nucleotide sequence ID" value="XM_052252663.1"/>
</dbReference>
<sequence>MLDLLGIVGKLDDMVKLIQEMNYESDVVAWRTLLYACKAHRNVRESQEQLPENTLVGLVTFDSMVYIHDLGYSECSKVILFHGDREVSSNQVLKTR</sequence>
<keyword evidence="2" id="KW-1185">Reference proteome</keyword>
<dbReference type="KEGG" id="adu:127741106"/>
<reference evidence="2" key="1">
    <citation type="journal article" date="2016" name="Nat. Genet.">
        <title>The genome sequences of Arachis duranensis and Arachis ipaensis, the diploid ancestors of cultivated peanut.</title>
        <authorList>
            <person name="Bertioli D.J."/>
            <person name="Cannon S.B."/>
            <person name="Froenicke L."/>
            <person name="Huang G."/>
            <person name="Farmer A.D."/>
            <person name="Cannon E.K."/>
            <person name="Liu X."/>
            <person name="Gao D."/>
            <person name="Clevenger J."/>
            <person name="Dash S."/>
            <person name="Ren L."/>
            <person name="Moretzsohn M.C."/>
            <person name="Shirasawa K."/>
            <person name="Huang W."/>
            <person name="Vidigal B."/>
            <person name="Abernathy B."/>
            <person name="Chu Y."/>
            <person name="Niederhuth C.E."/>
            <person name="Umale P."/>
            <person name="Araujo A.C."/>
            <person name="Kozik A."/>
            <person name="Kim K.D."/>
            <person name="Burow M.D."/>
            <person name="Varshney R.K."/>
            <person name="Wang X."/>
            <person name="Zhang X."/>
            <person name="Barkley N."/>
            <person name="Guimaraes P.M."/>
            <person name="Isobe S."/>
            <person name="Guo B."/>
            <person name="Liao B."/>
            <person name="Stalker H.T."/>
            <person name="Schmitz R.J."/>
            <person name="Scheffler B.E."/>
            <person name="Leal-Bertioli S.C."/>
            <person name="Xun X."/>
            <person name="Jackson S.A."/>
            <person name="Michelmore R."/>
            <person name="Ozias-Akins P."/>
        </authorList>
    </citation>
    <scope>NUCLEOTIDE SEQUENCE [LARGE SCALE GENOMIC DNA]</scope>
    <source>
        <strain evidence="2">cv. V14167</strain>
    </source>
</reference>
<dbReference type="SUPFAM" id="SSF53300">
    <property type="entry name" value="vWA-like"/>
    <property type="match status" value="1"/>
</dbReference>
<reference evidence="3" key="2">
    <citation type="submission" date="2025-08" db="UniProtKB">
        <authorList>
            <consortium name="RefSeq"/>
        </authorList>
    </citation>
    <scope>IDENTIFICATION</scope>
    <source>
        <tissue evidence="3">Whole plant</tissue>
    </source>
</reference>
<dbReference type="Proteomes" id="UP000515211">
    <property type="component" value="Chromosome 8"/>
</dbReference>
<dbReference type="PANTHER" id="PTHR11141">
    <property type="entry name" value="PROTEIN TRANSPORT PROTEIN SEC23"/>
    <property type="match status" value="1"/>
</dbReference>
<keyword evidence="1" id="KW-0968">Cytoplasmic vesicle</keyword>
<evidence type="ECO:0000313" key="3">
    <source>
        <dbReference type="RefSeq" id="XP_052108623.1"/>
    </source>
</evidence>
<dbReference type="AlphaFoldDB" id="A0A9C6TGQ1"/>
<dbReference type="GeneID" id="127741106"/>
<dbReference type="Gene3D" id="3.40.50.410">
    <property type="entry name" value="von Willebrand factor, type A domain"/>
    <property type="match status" value="1"/>
</dbReference>
<comment type="function">
    <text evidence="1">Component of the coat protein complex II (COPII) which promotes the formation of transport vesicles from the endoplasmic reticulum (ER). The coat has two main functions, the physical deformation of the endoplasmic reticulum membrane into vesicles and the selection of cargo molecules.</text>
</comment>
<comment type="subcellular location">
    <subcellularLocation>
        <location evidence="1">Cytoplasmic vesicle</location>
        <location evidence="1">COPII-coated vesicle membrane</location>
        <topology evidence="1">Peripheral membrane protein</topology>
        <orientation evidence="1">Cytoplasmic side</orientation>
    </subcellularLocation>
    <subcellularLocation>
        <location evidence="1">Endoplasmic reticulum membrane</location>
        <topology evidence="1">Peripheral membrane protein</topology>
        <orientation evidence="1">Cytoplasmic side</orientation>
    </subcellularLocation>
</comment>
<dbReference type="GO" id="GO:0090110">
    <property type="term" value="P:COPII-coated vesicle cargo loading"/>
    <property type="evidence" value="ECO:0007669"/>
    <property type="project" value="TreeGrafter"/>
</dbReference>
<name>A0A9C6TGQ1_ARADU</name>
<dbReference type="PANTHER" id="PTHR11141:SF22">
    <property type="entry name" value="PROTEIN TRANSPORT PROTEIN SEC23 G"/>
    <property type="match status" value="1"/>
</dbReference>
<dbReference type="InterPro" id="IPR037364">
    <property type="entry name" value="Sec23"/>
</dbReference>
<gene>
    <name evidence="3" type="primary">LOC127741106</name>
</gene>
<dbReference type="GO" id="GO:0070971">
    <property type="term" value="C:endoplasmic reticulum exit site"/>
    <property type="evidence" value="ECO:0007669"/>
    <property type="project" value="TreeGrafter"/>
</dbReference>
<dbReference type="InterPro" id="IPR036465">
    <property type="entry name" value="vWFA_dom_sf"/>
</dbReference>
<evidence type="ECO:0000313" key="2">
    <source>
        <dbReference type="Proteomes" id="UP000515211"/>
    </source>
</evidence>
<comment type="similarity">
    <text evidence="1">Belongs to the SEC23/SEC24 family. SEC23 subfamily.</text>
</comment>
<proteinExistence type="inferred from homology"/>
<keyword evidence="1" id="KW-0653">Protein transport</keyword>
<dbReference type="GO" id="GO:0005096">
    <property type="term" value="F:GTPase activator activity"/>
    <property type="evidence" value="ECO:0007669"/>
    <property type="project" value="TreeGrafter"/>
</dbReference>
<keyword evidence="1" id="KW-0862">Zinc</keyword>
<accession>A0A9C6TGQ1</accession>
<dbReference type="GO" id="GO:0015031">
    <property type="term" value="P:protein transport"/>
    <property type="evidence" value="ECO:0007669"/>
    <property type="project" value="UniProtKB-KW"/>
</dbReference>
<dbReference type="GO" id="GO:0005789">
    <property type="term" value="C:endoplasmic reticulum membrane"/>
    <property type="evidence" value="ECO:0007669"/>
    <property type="project" value="UniProtKB-SubCell"/>
</dbReference>
<keyword evidence="1" id="KW-0963">Cytoplasm</keyword>